<feature type="compositionally biased region" description="Polar residues" evidence="1">
    <location>
        <begin position="210"/>
        <end position="223"/>
    </location>
</feature>
<comment type="caution">
    <text evidence="2">The sequence shown here is derived from an EMBL/GenBank/DDBJ whole genome shotgun (WGS) entry which is preliminary data.</text>
</comment>
<gene>
    <name evidence="2" type="ORF">CA54_09210</name>
</gene>
<dbReference type="OrthoDB" id="9154941at2"/>
<protein>
    <submittedName>
        <fullName evidence="2">HTH domain protein</fullName>
    </submittedName>
</protein>
<dbReference type="EMBL" id="SJPP01000001">
    <property type="protein sequence ID" value="TWU12103.1"/>
    <property type="molecule type" value="Genomic_DNA"/>
</dbReference>
<dbReference type="Gene3D" id="1.10.10.10">
    <property type="entry name" value="Winged helix-like DNA-binding domain superfamily/Winged helix DNA-binding domain"/>
    <property type="match status" value="1"/>
</dbReference>
<reference evidence="2 3" key="1">
    <citation type="submission" date="2019-02" db="EMBL/GenBank/DDBJ databases">
        <title>Deep-cultivation of Planctomycetes and their phenomic and genomic characterization uncovers novel biology.</title>
        <authorList>
            <person name="Wiegand S."/>
            <person name="Jogler M."/>
            <person name="Boedeker C."/>
            <person name="Pinto D."/>
            <person name="Vollmers J."/>
            <person name="Rivas-Marin E."/>
            <person name="Kohn T."/>
            <person name="Peeters S.H."/>
            <person name="Heuer A."/>
            <person name="Rast P."/>
            <person name="Oberbeckmann S."/>
            <person name="Bunk B."/>
            <person name="Jeske O."/>
            <person name="Meyerdierks A."/>
            <person name="Storesund J.E."/>
            <person name="Kallscheuer N."/>
            <person name="Luecker S."/>
            <person name="Lage O.M."/>
            <person name="Pohl T."/>
            <person name="Merkel B.J."/>
            <person name="Hornburger P."/>
            <person name="Mueller R.-W."/>
            <person name="Bruemmer F."/>
            <person name="Labrenz M."/>
            <person name="Spormann A.M."/>
            <person name="Op Den Camp H."/>
            <person name="Overmann J."/>
            <person name="Amann R."/>
            <person name="Jetten M.S.M."/>
            <person name="Mascher T."/>
            <person name="Medema M.H."/>
            <person name="Devos D.P."/>
            <person name="Kaster A.-K."/>
            <person name="Ovreas L."/>
            <person name="Rohde M."/>
            <person name="Galperin M.Y."/>
            <person name="Jogler C."/>
        </authorList>
    </citation>
    <scope>NUCLEOTIDE SEQUENCE [LARGE SCALE GENOMIC DNA]</scope>
    <source>
        <strain evidence="2 3">CA54</strain>
    </source>
</reference>
<dbReference type="InterPro" id="IPR036390">
    <property type="entry name" value="WH_DNA-bd_sf"/>
</dbReference>
<accession>A0A5C6BIW1</accession>
<dbReference type="SUPFAM" id="SSF46785">
    <property type="entry name" value="Winged helix' DNA-binding domain"/>
    <property type="match status" value="1"/>
</dbReference>
<dbReference type="InterPro" id="IPR036388">
    <property type="entry name" value="WH-like_DNA-bd_sf"/>
</dbReference>
<evidence type="ECO:0000256" key="1">
    <source>
        <dbReference type="SAM" id="MobiDB-lite"/>
    </source>
</evidence>
<proteinExistence type="predicted"/>
<sequence length="464" mass="51740">MLTDLQRITMETSLQRFERAAVELPVLDCWLIFGDKENSDLVENACQHTDRYEYDRSSIIGDFSISAGFTTTGQWNRDGFRTLIGVVRSAGDAVRAVGWGDEKWPLQRRWGDGFYDWLTFLADRQFQDGQLNLWIPIRGPQKNVVMNWDLMRLGTYPSDQLEEYGVDADRFKSWIGNPPNFLEFNLCDVVTLSIAVCSMLLNEVTARPTRMTTEPTGDAQSTPNEDETDATRTVVDPEPFESGRIVFFEDRVELCGVDICSGRRSTRKRQVLDLLKLQTGHQFIAYSGSKLAAEMSLDSSNSAAAVIRDLRKNIKELLFKQANLVCETNDVILSGGPGYRFSMKLSVHDGDEETGYGHDSRTTDDSVGSVGESLVVSVGDVGNSDVGNVGGQSEGTTARRRRQILALFVNGREVTSADVAQHFKCSTRTAERDLRAMTHAGKVEPAGSTRTGRYRLNPAIRNDE</sequence>
<evidence type="ECO:0000313" key="3">
    <source>
        <dbReference type="Proteomes" id="UP000320735"/>
    </source>
</evidence>
<organism evidence="2 3">
    <name type="scientific">Symmachiella macrocystis</name>
    <dbReference type="NCBI Taxonomy" id="2527985"/>
    <lineage>
        <taxon>Bacteria</taxon>
        <taxon>Pseudomonadati</taxon>
        <taxon>Planctomycetota</taxon>
        <taxon>Planctomycetia</taxon>
        <taxon>Planctomycetales</taxon>
        <taxon>Planctomycetaceae</taxon>
        <taxon>Symmachiella</taxon>
    </lineage>
</organism>
<dbReference type="AlphaFoldDB" id="A0A5C6BIW1"/>
<feature type="region of interest" description="Disordered" evidence="1">
    <location>
        <begin position="208"/>
        <end position="232"/>
    </location>
</feature>
<keyword evidence="3" id="KW-1185">Reference proteome</keyword>
<name>A0A5C6BIW1_9PLAN</name>
<evidence type="ECO:0000313" key="2">
    <source>
        <dbReference type="EMBL" id="TWU12103.1"/>
    </source>
</evidence>
<dbReference type="Proteomes" id="UP000320735">
    <property type="component" value="Unassembled WGS sequence"/>
</dbReference>